<dbReference type="Pfam" id="PF00004">
    <property type="entry name" value="AAA"/>
    <property type="match status" value="1"/>
</dbReference>
<proteinExistence type="predicted"/>
<keyword evidence="3" id="KW-1185">Reference proteome</keyword>
<dbReference type="EMBL" id="JAJVCZ030000002">
    <property type="protein sequence ID" value="KAL0262610.1"/>
    <property type="molecule type" value="Genomic_DNA"/>
</dbReference>
<dbReference type="GeneID" id="92005665"/>
<organism evidence="2 3">
    <name type="scientific">Diplodia seriata</name>
    <dbReference type="NCBI Taxonomy" id="420778"/>
    <lineage>
        <taxon>Eukaryota</taxon>
        <taxon>Fungi</taxon>
        <taxon>Dikarya</taxon>
        <taxon>Ascomycota</taxon>
        <taxon>Pezizomycotina</taxon>
        <taxon>Dothideomycetes</taxon>
        <taxon>Dothideomycetes incertae sedis</taxon>
        <taxon>Botryosphaeriales</taxon>
        <taxon>Botryosphaeriaceae</taxon>
        <taxon>Diplodia</taxon>
    </lineage>
</organism>
<protein>
    <recommendedName>
        <fullName evidence="1">AAA+ ATPase domain-containing protein</fullName>
    </recommendedName>
</protein>
<evidence type="ECO:0000259" key="1">
    <source>
        <dbReference type="SMART" id="SM00382"/>
    </source>
</evidence>
<dbReference type="Proteomes" id="UP001430584">
    <property type="component" value="Unassembled WGS sequence"/>
</dbReference>
<name>A0ABR3CPT1_9PEZI</name>
<dbReference type="Gene3D" id="3.40.50.300">
    <property type="entry name" value="P-loop containing nucleotide triphosphate hydrolases"/>
    <property type="match status" value="1"/>
</dbReference>
<feature type="domain" description="AAA+ ATPase" evidence="1">
    <location>
        <begin position="102"/>
        <end position="229"/>
    </location>
</feature>
<comment type="caution">
    <text evidence="2">The sequence shown here is derived from an EMBL/GenBank/DDBJ whole genome shotgun (WGS) entry which is preliminary data.</text>
</comment>
<evidence type="ECO:0000313" key="2">
    <source>
        <dbReference type="EMBL" id="KAL0262610.1"/>
    </source>
</evidence>
<dbReference type="SUPFAM" id="SSF52540">
    <property type="entry name" value="P-loop containing nucleoside triphosphate hydrolases"/>
    <property type="match status" value="1"/>
</dbReference>
<evidence type="ECO:0000313" key="3">
    <source>
        <dbReference type="Proteomes" id="UP001430584"/>
    </source>
</evidence>
<gene>
    <name evidence="2" type="ORF">SLS55_001580</name>
</gene>
<dbReference type="CDD" id="cd19481">
    <property type="entry name" value="RecA-like_protease"/>
    <property type="match status" value="1"/>
</dbReference>
<sequence length="543" mass="61857">MIDAKGFRTFQPNATYNYMVYKQLGTTLSSEQYAICNPVIMGFSLGMKQWGGLGMDYCRDIQWGNDAFASLVLEENKKVLVHSLVTQHMSKSFDDVVAGKGKGLVGLLSGRPGCGKTLTAEAVSEVTHKPLYSVSAGELGTDPSNVDARLTEILELANRWGAILLLDEADVFLQRRNDTDVVRNALVSIFLRQLEYYRGILILTTNRIGIFDDAFESRIHFSLHYPDLDFPSRKKLWRTFFNRLTKDAQVPTLIDDAQLDELANHDLNGRQIKNLTWLDIFEHRGCSQDCLCRTFKRSNTDTSFAFSVLKDPEKMTVRIYSTALLDELRAFGVEPIAQTRDEVDGFKLLQMYPVLMESLKNRRHALQSLDNVERRIIVDLFLNDPEIFQGYDHDKLLNDGYLDGSQWRRWQSPKSSINQQLDDLESRLGKRVVFDSVPKGMGNEVPRKLHEVIPFIALTRAMASVTNFRIKGLLSDFDRDLRLWMAIFGDDVAKRRLFAQAVNDIWSIDLQSYVMDPASDEGIPTETLEQLQSVCLCCIIFTE</sequence>
<dbReference type="PANTHER" id="PTHR46411:SF3">
    <property type="entry name" value="AAA+ ATPASE DOMAIN-CONTAINING PROTEIN"/>
    <property type="match status" value="1"/>
</dbReference>
<dbReference type="PANTHER" id="PTHR46411">
    <property type="entry name" value="FAMILY ATPASE, PUTATIVE-RELATED"/>
    <property type="match status" value="1"/>
</dbReference>
<dbReference type="InterPro" id="IPR003959">
    <property type="entry name" value="ATPase_AAA_core"/>
</dbReference>
<dbReference type="InterPro" id="IPR003593">
    <property type="entry name" value="AAA+_ATPase"/>
</dbReference>
<dbReference type="InterPro" id="IPR027417">
    <property type="entry name" value="P-loop_NTPase"/>
</dbReference>
<dbReference type="RefSeq" id="XP_066635639.1">
    <property type="nucleotide sequence ID" value="XM_066773072.1"/>
</dbReference>
<reference evidence="2 3" key="1">
    <citation type="submission" date="2024-02" db="EMBL/GenBank/DDBJ databases">
        <title>De novo assembly and annotation of 12 fungi associated with fruit tree decline syndrome in Ontario, Canada.</title>
        <authorList>
            <person name="Sulman M."/>
            <person name="Ellouze W."/>
            <person name="Ilyukhin E."/>
        </authorList>
    </citation>
    <scope>NUCLEOTIDE SEQUENCE [LARGE SCALE GENOMIC DNA]</scope>
    <source>
        <strain evidence="2 3">FDS-637</strain>
    </source>
</reference>
<dbReference type="SMART" id="SM00382">
    <property type="entry name" value="AAA"/>
    <property type="match status" value="1"/>
</dbReference>
<accession>A0ABR3CPT1</accession>